<comment type="similarity">
    <text evidence="13">Belongs to the G-protein coupled receptor 1 family.</text>
</comment>
<evidence type="ECO:0000256" key="9">
    <source>
        <dbReference type="ARBA" id="ARBA00023157"/>
    </source>
</evidence>
<evidence type="ECO:0000256" key="6">
    <source>
        <dbReference type="ARBA" id="ARBA00022989"/>
    </source>
</evidence>
<evidence type="ECO:0000256" key="13">
    <source>
        <dbReference type="RuleBase" id="RU000688"/>
    </source>
</evidence>
<keyword evidence="2 14" id="KW-1003">Cell membrane</keyword>
<evidence type="ECO:0000256" key="3">
    <source>
        <dbReference type="ARBA" id="ARBA00022606"/>
    </source>
</evidence>
<dbReference type="Proteomes" id="UP000265200">
    <property type="component" value="Chromosome 21"/>
</dbReference>
<dbReference type="SUPFAM" id="SSF81321">
    <property type="entry name" value="Family A G protein-coupled receptor-like"/>
    <property type="match status" value="1"/>
</dbReference>
<sequence>MSKESETWGSGSQTGGLDGLVEIERYRYFYFFMMLTFYILIVCSNCTIISLIVIHKNLHEPMYIFIAGLLINSVLFSTNIYPKLLADFLSREQVISFQACLLQRIFFYSFGGSEFFLLAVMSYDRYVSICKPLQYAIIMKKVKAIVFVGLAWGVPVCHLVVPAIQNSKKELCSFKLTGIFCNSSLNDLFCAGLGEPIISGFIILFNVVILPMLFIIFTYAKILIVVYKSSRKVRGKAAQTCLPHLLVLINYSCLAIYDVTIVRVDSNLSKTARFIMTLQLIMYTPLCNPIIYGLKMTEIYKHLRKLFCNSTCVCSS</sequence>
<evidence type="ECO:0000256" key="10">
    <source>
        <dbReference type="ARBA" id="ARBA00023170"/>
    </source>
</evidence>
<evidence type="ECO:0000313" key="16">
    <source>
        <dbReference type="Ensembl" id="ENSORLP00015000058.1"/>
    </source>
</evidence>
<dbReference type="Pfam" id="PF13853">
    <property type="entry name" value="7tm_4"/>
    <property type="match status" value="1"/>
</dbReference>
<reference evidence="16" key="4">
    <citation type="submission" date="2025-09" db="UniProtKB">
        <authorList>
            <consortium name="Ensembl"/>
        </authorList>
    </citation>
    <scope>IDENTIFICATION</scope>
    <source>
        <strain evidence="16">HSOK</strain>
    </source>
</reference>
<keyword evidence="8 14" id="KW-0472">Membrane</keyword>
<dbReference type="GO" id="GO:0004930">
    <property type="term" value="F:G protein-coupled receptor activity"/>
    <property type="evidence" value="ECO:0007669"/>
    <property type="project" value="UniProtKB-KW"/>
</dbReference>
<dbReference type="AlphaFoldDB" id="A0A3P9GXV2"/>
<dbReference type="PRINTS" id="PR00237">
    <property type="entry name" value="GPCRRHODOPSN"/>
</dbReference>
<dbReference type="InterPro" id="IPR000725">
    <property type="entry name" value="Olfact_rcpt"/>
</dbReference>
<evidence type="ECO:0000259" key="15">
    <source>
        <dbReference type="PROSITE" id="PS50262"/>
    </source>
</evidence>
<keyword evidence="11" id="KW-0325">Glycoprotein</keyword>
<accession>A0A3P9GXV2</accession>
<dbReference type="PANTHER" id="PTHR26451">
    <property type="entry name" value="G_PROTEIN_RECEP_F1_2 DOMAIN-CONTAINING PROTEIN"/>
    <property type="match status" value="1"/>
</dbReference>
<reference key="1">
    <citation type="journal article" date="2007" name="Nature">
        <title>The medaka draft genome and insights into vertebrate genome evolution.</title>
        <authorList>
            <person name="Kasahara M."/>
            <person name="Naruse K."/>
            <person name="Sasaki S."/>
            <person name="Nakatani Y."/>
            <person name="Qu W."/>
            <person name="Ahsan B."/>
            <person name="Yamada T."/>
            <person name="Nagayasu Y."/>
            <person name="Doi K."/>
            <person name="Kasai Y."/>
            <person name="Jindo T."/>
            <person name="Kobayashi D."/>
            <person name="Shimada A."/>
            <person name="Toyoda A."/>
            <person name="Kuroki Y."/>
            <person name="Fujiyama A."/>
            <person name="Sasaki T."/>
            <person name="Shimizu A."/>
            <person name="Asakawa S."/>
            <person name="Shimizu N."/>
            <person name="Hashimoto S."/>
            <person name="Yang J."/>
            <person name="Lee Y."/>
            <person name="Matsushima K."/>
            <person name="Sugano S."/>
            <person name="Sakaizumi M."/>
            <person name="Narita T."/>
            <person name="Ohishi K."/>
            <person name="Haga S."/>
            <person name="Ohta F."/>
            <person name="Nomoto H."/>
            <person name="Nogata K."/>
            <person name="Morishita T."/>
            <person name="Endo T."/>
            <person name="Shin-I T."/>
            <person name="Takeda H."/>
            <person name="Morishita S."/>
            <person name="Kohara Y."/>
        </authorList>
    </citation>
    <scope>NUCLEOTIDE SEQUENCE [LARGE SCALE GENOMIC DNA]</scope>
    <source>
        <strain>Hd-rR</strain>
    </source>
</reference>
<keyword evidence="9" id="KW-1015">Disulfide bond</keyword>
<dbReference type="Ensembl" id="ENSORLT00015014985.1">
    <property type="protein sequence ID" value="ENSORLP00015000058.1"/>
    <property type="gene ID" value="ENSORLG00015023261.1"/>
</dbReference>
<keyword evidence="3 14" id="KW-0716">Sensory transduction</keyword>
<keyword evidence="7 13" id="KW-0297">G-protein coupled receptor</keyword>
<dbReference type="InterPro" id="IPR017452">
    <property type="entry name" value="GPCR_Rhodpsn_7TM"/>
</dbReference>
<evidence type="ECO:0000256" key="8">
    <source>
        <dbReference type="ARBA" id="ARBA00023136"/>
    </source>
</evidence>
<evidence type="ECO:0000256" key="1">
    <source>
        <dbReference type="ARBA" id="ARBA00004651"/>
    </source>
</evidence>
<evidence type="ECO:0000313" key="17">
    <source>
        <dbReference type="Proteomes" id="UP000265200"/>
    </source>
</evidence>
<dbReference type="Gene3D" id="1.20.1070.10">
    <property type="entry name" value="Rhodopsin 7-helix transmembrane proteins"/>
    <property type="match status" value="1"/>
</dbReference>
<name>A0A3P9GXV2_ORYLA</name>
<evidence type="ECO:0000256" key="2">
    <source>
        <dbReference type="ARBA" id="ARBA00022475"/>
    </source>
</evidence>
<keyword evidence="6 14" id="KW-1133">Transmembrane helix</keyword>
<keyword evidence="10 13" id="KW-0675">Receptor</keyword>
<evidence type="ECO:0000256" key="14">
    <source>
        <dbReference type="RuleBase" id="RU363047"/>
    </source>
</evidence>
<dbReference type="PRINTS" id="PR00245">
    <property type="entry name" value="OLFACTORYR"/>
</dbReference>
<dbReference type="PROSITE" id="PS50262">
    <property type="entry name" value="G_PROTEIN_RECEP_F1_2"/>
    <property type="match status" value="1"/>
</dbReference>
<reference evidence="16" key="3">
    <citation type="submission" date="2025-08" db="UniProtKB">
        <authorList>
            <consortium name="Ensembl"/>
        </authorList>
    </citation>
    <scope>IDENTIFICATION</scope>
    <source>
        <strain evidence="16">HSOK</strain>
    </source>
</reference>
<feature type="transmembrane region" description="Helical" evidence="14">
    <location>
        <begin position="274"/>
        <end position="294"/>
    </location>
</feature>
<feature type="transmembrane region" description="Helical" evidence="14">
    <location>
        <begin position="28"/>
        <end position="54"/>
    </location>
</feature>
<feature type="transmembrane region" description="Helical" evidence="14">
    <location>
        <begin position="144"/>
        <end position="164"/>
    </location>
</feature>
<organism evidence="16 17">
    <name type="scientific">Oryzias latipes</name>
    <name type="common">Japanese rice fish</name>
    <name type="synonym">Japanese killifish</name>
    <dbReference type="NCBI Taxonomy" id="8090"/>
    <lineage>
        <taxon>Eukaryota</taxon>
        <taxon>Metazoa</taxon>
        <taxon>Chordata</taxon>
        <taxon>Craniata</taxon>
        <taxon>Vertebrata</taxon>
        <taxon>Euteleostomi</taxon>
        <taxon>Actinopterygii</taxon>
        <taxon>Neopterygii</taxon>
        <taxon>Teleostei</taxon>
        <taxon>Neoteleostei</taxon>
        <taxon>Acanthomorphata</taxon>
        <taxon>Ovalentaria</taxon>
        <taxon>Atherinomorphae</taxon>
        <taxon>Beloniformes</taxon>
        <taxon>Adrianichthyidae</taxon>
        <taxon>Oryziinae</taxon>
        <taxon>Oryzias</taxon>
    </lineage>
</organism>
<evidence type="ECO:0000256" key="11">
    <source>
        <dbReference type="ARBA" id="ARBA00023180"/>
    </source>
</evidence>
<feature type="transmembrane region" description="Helical" evidence="14">
    <location>
        <begin position="197"/>
        <end position="220"/>
    </location>
</feature>
<dbReference type="PROSITE" id="PS00237">
    <property type="entry name" value="G_PROTEIN_RECEP_F1_1"/>
    <property type="match status" value="1"/>
</dbReference>
<dbReference type="GO" id="GO:0004984">
    <property type="term" value="F:olfactory receptor activity"/>
    <property type="evidence" value="ECO:0007669"/>
    <property type="project" value="InterPro"/>
</dbReference>
<evidence type="ECO:0000256" key="4">
    <source>
        <dbReference type="ARBA" id="ARBA00022692"/>
    </source>
</evidence>
<evidence type="ECO:0000256" key="7">
    <source>
        <dbReference type="ARBA" id="ARBA00023040"/>
    </source>
</evidence>
<feature type="transmembrane region" description="Helical" evidence="14">
    <location>
        <begin position="61"/>
        <end position="81"/>
    </location>
</feature>
<dbReference type="GO" id="GO:0005886">
    <property type="term" value="C:plasma membrane"/>
    <property type="evidence" value="ECO:0007669"/>
    <property type="project" value="UniProtKB-SubCell"/>
</dbReference>
<keyword evidence="12 13" id="KW-0807">Transducer</keyword>
<reference evidence="16 17" key="2">
    <citation type="submission" date="2017-04" db="EMBL/GenBank/DDBJ databases">
        <title>CpG methylation of centromeres and impact of large insertions on vertebrate speciation.</title>
        <authorList>
            <person name="Ichikawa K."/>
            <person name="Yoshimura J."/>
            <person name="Morishita S."/>
        </authorList>
    </citation>
    <scope>NUCLEOTIDE SEQUENCE</scope>
    <source>
        <strain evidence="16 17">HSOK</strain>
    </source>
</reference>
<dbReference type="InterPro" id="IPR052921">
    <property type="entry name" value="GPCR1_Superfamily_Member"/>
</dbReference>
<feature type="domain" description="G-protein coupled receptors family 1 profile" evidence="15">
    <location>
        <begin position="44"/>
        <end position="292"/>
    </location>
</feature>
<keyword evidence="4 13" id="KW-0812">Transmembrane</keyword>
<evidence type="ECO:0000256" key="5">
    <source>
        <dbReference type="ARBA" id="ARBA00022725"/>
    </source>
</evidence>
<dbReference type="PANTHER" id="PTHR26451:SF847">
    <property type="entry name" value="ODORANT RECEPTOR-RELATED"/>
    <property type="match status" value="1"/>
</dbReference>
<feature type="transmembrane region" description="Helical" evidence="14">
    <location>
        <begin position="241"/>
        <end position="262"/>
    </location>
</feature>
<protein>
    <recommendedName>
        <fullName evidence="14">Olfactory receptor</fullName>
    </recommendedName>
</protein>
<dbReference type="FunFam" id="1.20.1070.10:FF:000024">
    <property type="entry name" value="Olfactory receptor"/>
    <property type="match status" value="1"/>
</dbReference>
<evidence type="ECO:0000256" key="12">
    <source>
        <dbReference type="ARBA" id="ARBA00023224"/>
    </source>
</evidence>
<comment type="subcellular location">
    <subcellularLocation>
        <location evidence="1 14">Cell membrane</location>
        <topology evidence="1 14">Multi-pass membrane protein</topology>
    </subcellularLocation>
</comment>
<keyword evidence="5 14" id="KW-0552">Olfaction</keyword>
<proteinExistence type="inferred from homology"/>
<feature type="transmembrane region" description="Helical" evidence="14">
    <location>
        <begin position="101"/>
        <end position="123"/>
    </location>
</feature>
<dbReference type="InterPro" id="IPR000276">
    <property type="entry name" value="GPCR_Rhodpsn"/>
</dbReference>